<dbReference type="EMBL" id="BARU01013919">
    <property type="protein sequence ID" value="GAH42356.1"/>
    <property type="molecule type" value="Genomic_DNA"/>
</dbReference>
<gene>
    <name evidence="1" type="ORF">S03H2_24860</name>
</gene>
<protein>
    <submittedName>
        <fullName evidence="1">Uncharacterized protein</fullName>
    </submittedName>
</protein>
<dbReference type="GO" id="GO:0005975">
    <property type="term" value="P:carbohydrate metabolic process"/>
    <property type="evidence" value="ECO:0007669"/>
    <property type="project" value="InterPro"/>
</dbReference>
<proteinExistence type="predicted"/>
<organism evidence="1">
    <name type="scientific">marine sediment metagenome</name>
    <dbReference type="NCBI Taxonomy" id="412755"/>
    <lineage>
        <taxon>unclassified sequences</taxon>
        <taxon>metagenomes</taxon>
        <taxon>ecological metagenomes</taxon>
    </lineage>
</organism>
<evidence type="ECO:0000313" key="1">
    <source>
        <dbReference type="EMBL" id="GAH42356.1"/>
    </source>
</evidence>
<sequence>TERGLRKYTSFNAWAVRALLQDAISRNDNSTFNTQGLEALNFVMNHLQNSTNHGLYHWVLQNGSLPDKSHWTFNNSVYQIGTYQAWMILAMIEVYNFTLNTTLLDWSKEIANFLITYLWDSKTFDFQ</sequence>
<name>X1F9N8_9ZZZZ</name>
<feature type="non-terminal residue" evidence="1">
    <location>
        <position position="1"/>
    </location>
</feature>
<dbReference type="AlphaFoldDB" id="X1F9N8"/>
<comment type="caution">
    <text evidence="1">The sequence shown here is derived from an EMBL/GenBank/DDBJ whole genome shotgun (WGS) entry which is preliminary data.</text>
</comment>
<reference evidence="1" key="1">
    <citation type="journal article" date="2014" name="Front. Microbiol.">
        <title>High frequency of phylogenetically diverse reductive dehalogenase-homologous genes in deep subseafloor sedimentary metagenomes.</title>
        <authorList>
            <person name="Kawai M."/>
            <person name="Futagami T."/>
            <person name="Toyoda A."/>
            <person name="Takaki Y."/>
            <person name="Nishi S."/>
            <person name="Hori S."/>
            <person name="Arai W."/>
            <person name="Tsubouchi T."/>
            <person name="Morono Y."/>
            <person name="Uchiyama I."/>
            <person name="Ito T."/>
            <person name="Fujiyama A."/>
            <person name="Inagaki F."/>
            <person name="Takami H."/>
        </authorList>
    </citation>
    <scope>NUCLEOTIDE SEQUENCE</scope>
    <source>
        <strain evidence="1">Expedition CK06-06</strain>
    </source>
</reference>
<dbReference type="SUPFAM" id="SSF48208">
    <property type="entry name" value="Six-hairpin glycosidases"/>
    <property type="match status" value="1"/>
</dbReference>
<accession>X1F9N8</accession>
<dbReference type="InterPro" id="IPR008928">
    <property type="entry name" value="6-hairpin_glycosidase_sf"/>
</dbReference>